<dbReference type="AlphaFoldDB" id="A0AAN4ZNI0"/>
<dbReference type="Proteomes" id="UP001328107">
    <property type="component" value="Unassembled WGS sequence"/>
</dbReference>
<dbReference type="EMBL" id="BTRK01000003">
    <property type="protein sequence ID" value="GMR43134.1"/>
    <property type="molecule type" value="Genomic_DNA"/>
</dbReference>
<keyword evidence="2" id="KW-1185">Reference proteome</keyword>
<organism evidence="1 2">
    <name type="scientific">Pristionchus mayeri</name>
    <dbReference type="NCBI Taxonomy" id="1317129"/>
    <lineage>
        <taxon>Eukaryota</taxon>
        <taxon>Metazoa</taxon>
        <taxon>Ecdysozoa</taxon>
        <taxon>Nematoda</taxon>
        <taxon>Chromadorea</taxon>
        <taxon>Rhabditida</taxon>
        <taxon>Rhabditina</taxon>
        <taxon>Diplogasteromorpha</taxon>
        <taxon>Diplogasteroidea</taxon>
        <taxon>Neodiplogasteridae</taxon>
        <taxon>Pristionchus</taxon>
    </lineage>
</organism>
<sequence length="96" mass="10926">ISGRFVPCRSRIHFLPTEDSLEGERGDDFLVRSGNHWRRHFVVLHLEDALRTTSSARLLEVFVAAFGGEKTSFVGHNIFECFLGLLLSLDTREIHS</sequence>
<evidence type="ECO:0000313" key="1">
    <source>
        <dbReference type="EMBL" id="GMR43134.1"/>
    </source>
</evidence>
<reference evidence="2" key="1">
    <citation type="submission" date="2022-10" db="EMBL/GenBank/DDBJ databases">
        <title>Genome assembly of Pristionchus species.</title>
        <authorList>
            <person name="Yoshida K."/>
            <person name="Sommer R.J."/>
        </authorList>
    </citation>
    <scope>NUCLEOTIDE SEQUENCE [LARGE SCALE GENOMIC DNA]</scope>
    <source>
        <strain evidence="2">RS5460</strain>
    </source>
</reference>
<protein>
    <submittedName>
        <fullName evidence="1">Uncharacterized protein</fullName>
    </submittedName>
</protein>
<comment type="caution">
    <text evidence="1">The sequence shown here is derived from an EMBL/GenBank/DDBJ whole genome shotgun (WGS) entry which is preliminary data.</text>
</comment>
<evidence type="ECO:0000313" key="2">
    <source>
        <dbReference type="Proteomes" id="UP001328107"/>
    </source>
</evidence>
<accession>A0AAN4ZNI0</accession>
<gene>
    <name evidence="1" type="ORF">PMAYCL1PPCAC_13329</name>
</gene>
<proteinExistence type="predicted"/>
<feature type="non-terminal residue" evidence="1">
    <location>
        <position position="1"/>
    </location>
</feature>
<feature type="non-terminal residue" evidence="1">
    <location>
        <position position="96"/>
    </location>
</feature>
<name>A0AAN4ZNI0_9BILA</name>